<dbReference type="AlphaFoldDB" id="A0A317EE54"/>
<accession>A0A317EE54</accession>
<name>A0A317EE54_9PROT</name>
<proteinExistence type="predicted"/>
<sequence length="90" mass="9655">MTIVPCGRLPDGTPIMGRLTAPPPAPKPDTRPAPERMADDMLAAYERKGDVLGTDLSRAGWTAAEIAEHGDKARAILRRRIGRQALPAEA</sequence>
<evidence type="ECO:0000256" key="1">
    <source>
        <dbReference type="SAM" id="MobiDB-lite"/>
    </source>
</evidence>
<protein>
    <submittedName>
        <fullName evidence="2">Uncharacterized protein</fullName>
    </submittedName>
</protein>
<dbReference type="RefSeq" id="WP_109904078.1">
    <property type="nucleotide sequence ID" value="NZ_QGLE01000003.1"/>
</dbReference>
<feature type="region of interest" description="Disordered" evidence="1">
    <location>
        <begin position="1"/>
        <end position="35"/>
    </location>
</feature>
<keyword evidence="3" id="KW-1185">Reference proteome</keyword>
<gene>
    <name evidence="2" type="ORF">DKG74_06990</name>
</gene>
<comment type="caution">
    <text evidence="2">The sequence shown here is derived from an EMBL/GenBank/DDBJ whole genome shotgun (WGS) entry which is preliminary data.</text>
</comment>
<evidence type="ECO:0000313" key="3">
    <source>
        <dbReference type="Proteomes" id="UP000245461"/>
    </source>
</evidence>
<reference evidence="2 3" key="1">
    <citation type="submission" date="2018-05" db="EMBL/GenBank/DDBJ databases">
        <title>Zavarzinia sp. HR-AS.</title>
        <authorList>
            <person name="Lee Y."/>
            <person name="Jeon C.O."/>
        </authorList>
    </citation>
    <scope>NUCLEOTIDE SEQUENCE [LARGE SCALE GENOMIC DNA]</scope>
    <source>
        <strain evidence="2 3">HR-AS</strain>
    </source>
</reference>
<dbReference type="EMBL" id="QGLE01000003">
    <property type="protein sequence ID" value="PWR24544.1"/>
    <property type="molecule type" value="Genomic_DNA"/>
</dbReference>
<dbReference type="Proteomes" id="UP000245461">
    <property type="component" value="Unassembled WGS sequence"/>
</dbReference>
<organism evidence="2 3">
    <name type="scientific">Zavarzinia aquatilis</name>
    <dbReference type="NCBI Taxonomy" id="2211142"/>
    <lineage>
        <taxon>Bacteria</taxon>
        <taxon>Pseudomonadati</taxon>
        <taxon>Pseudomonadota</taxon>
        <taxon>Alphaproteobacteria</taxon>
        <taxon>Rhodospirillales</taxon>
        <taxon>Zavarziniaceae</taxon>
        <taxon>Zavarzinia</taxon>
    </lineage>
</organism>
<evidence type="ECO:0000313" key="2">
    <source>
        <dbReference type="EMBL" id="PWR24544.1"/>
    </source>
</evidence>